<name>X1R3N9_9ZZZZ</name>
<feature type="non-terminal residue" evidence="1">
    <location>
        <position position="1"/>
    </location>
</feature>
<dbReference type="AlphaFoldDB" id="X1R3N9"/>
<evidence type="ECO:0000313" key="1">
    <source>
        <dbReference type="EMBL" id="GAI75357.1"/>
    </source>
</evidence>
<accession>X1R3N9</accession>
<comment type="caution">
    <text evidence="1">The sequence shown here is derived from an EMBL/GenBank/DDBJ whole genome shotgun (WGS) entry which is preliminary data.</text>
</comment>
<gene>
    <name evidence="1" type="ORF">S12H4_25548</name>
</gene>
<proteinExistence type="predicted"/>
<reference evidence="1" key="1">
    <citation type="journal article" date="2014" name="Front. Microbiol.">
        <title>High frequency of phylogenetically diverse reductive dehalogenase-homologous genes in deep subseafloor sedimentary metagenomes.</title>
        <authorList>
            <person name="Kawai M."/>
            <person name="Futagami T."/>
            <person name="Toyoda A."/>
            <person name="Takaki Y."/>
            <person name="Nishi S."/>
            <person name="Hori S."/>
            <person name="Arai W."/>
            <person name="Tsubouchi T."/>
            <person name="Morono Y."/>
            <person name="Uchiyama I."/>
            <person name="Ito T."/>
            <person name="Fujiyama A."/>
            <person name="Inagaki F."/>
            <person name="Takami H."/>
        </authorList>
    </citation>
    <scope>NUCLEOTIDE SEQUENCE</scope>
    <source>
        <strain evidence="1">Expedition CK06-06</strain>
    </source>
</reference>
<protein>
    <submittedName>
        <fullName evidence="1">Uncharacterized protein</fullName>
    </submittedName>
</protein>
<sequence length="117" mass="12445">NVVTIGKNILFTHGSSRKPSYLIDKDTGKILLVFDEGYACTRFTLSGPYLLGANMDIIDTSNNGNNLISSGPCVDARECVGAIASNGRLFYTSQANGLQLSRVCGDQAGLLVGQQQD</sequence>
<dbReference type="EMBL" id="BARW01014410">
    <property type="protein sequence ID" value="GAI75357.1"/>
    <property type="molecule type" value="Genomic_DNA"/>
</dbReference>
<organism evidence="1">
    <name type="scientific">marine sediment metagenome</name>
    <dbReference type="NCBI Taxonomy" id="412755"/>
    <lineage>
        <taxon>unclassified sequences</taxon>
        <taxon>metagenomes</taxon>
        <taxon>ecological metagenomes</taxon>
    </lineage>
</organism>